<dbReference type="Proteomes" id="UP000515934">
    <property type="component" value="Chromosome"/>
</dbReference>
<sequence length="320" mass="36034">MPMTPRSLSKHLGPGFSTAQARAAGVGSRRLARDDVRRIAQGLYIRQTHDAQEQGHPAEWWRERQRARAIAVADSIGPNHFFARRTAAALWGLPVPPSKSDVLEVCAYYPHRSTRRTGISSSQVRPHLVNVVERKHVRLTDPATTWAMLAGALDRADAIALGDAVIRRVRIPGTQRLERPPLATLNDLEQILEAGRREHAAVLRQLLPLLSTSSASAPESHLRMKMLEWGLPVPVLDHDVYDERGRLLGCSEFAFPTQKLAVEYEGRHHLTSSHQWNRDIQKYRDYADAGWEVLQVTSALLYRRSDELKRQLSAALARRS</sequence>
<dbReference type="Gene3D" id="3.40.960.10">
    <property type="entry name" value="VSR Endonuclease"/>
    <property type="match status" value="1"/>
</dbReference>
<name>A0A7G9S240_9MICO</name>
<evidence type="ECO:0000313" key="1">
    <source>
        <dbReference type="EMBL" id="QNN61915.1"/>
    </source>
</evidence>
<gene>
    <name evidence="1" type="ORF">H9L06_06170</name>
</gene>
<accession>A0A7G9S240</accession>
<protein>
    <recommendedName>
        <fullName evidence="3">DUF559 domain-containing protein</fullName>
    </recommendedName>
</protein>
<reference evidence="1 2" key="1">
    <citation type="submission" date="2020-08" db="EMBL/GenBank/DDBJ databases">
        <title>Genome sequence of Leucobacter denitrificans KACC 14055T.</title>
        <authorList>
            <person name="Hyun D.-W."/>
            <person name="Bae J.-W."/>
        </authorList>
    </citation>
    <scope>NUCLEOTIDE SEQUENCE [LARGE SCALE GENOMIC DNA]</scope>
    <source>
        <strain evidence="1 2">KACC 14055</strain>
    </source>
</reference>
<dbReference type="KEGG" id="ldn:H9L06_06170"/>
<dbReference type="SUPFAM" id="SSF52980">
    <property type="entry name" value="Restriction endonuclease-like"/>
    <property type="match status" value="1"/>
</dbReference>
<proteinExistence type="predicted"/>
<organism evidence="1 2">
    <name type="scientific">Leucobacter denitrificans</name>
    <dbReference type="NCBI Taxonomy" id="683042"/>
    <lineage>
        <taxon>Bacteria</taxon>
        <taxon>Bacillati</taxon>
        <taxon>Actinomycetota</taxon>
        <taxon>Actinomycetes</taxon>
        <taxon>Micrococcales</taxon>
        <taxon>Microbacteriaceae</taxon>
        <taxon>Leucobacter</taxon>
    </lineage>
</organism>
<evidence type="ECO:0008006" key="3">
    <source>
        <dbReference type="Google" id="ProtNLM"/>
    </source>
</evidence>
<evidence type="ECO:0000313" key="2">
    <source>
        <dbReference type="Proteomes" id="UP000515934"/>
    </source>
</evidence>
<dbReference type="RefSeq" id="WP_187554386.1">
    <property type="nucleotide sequence ID" value="NZ_CP060716.1"/>
</dbReference>
<dbReference type="InterPro" id="IPR011335">
    <property type="entry name" value="Restrct_endonuc-II-like"/>
</dbReference>
<keyword evidence="2" id="KW-1185">Reference proteome</keyword>
<dbReference type="AlphaFoldDB" id="A0A7G9S240"/>
<dbReference type="EMBL" id="CP060716">
    <property type="protein sequence ID" value="QNN61915.1"/>
    <property type="molecule type" value="Genomic_DNA"/>
</dbReference>